<dbReference type="InterPro" id="IPR015943">
    <property type="entry name" value="WD40/YVTN_repeat-like_dom_sf"/>
</dbReference>
<reference evidence="1" key="2">
    <citation type="submission" date="2023-05" db="EMBL/GenBank/DDBJ databases">
        <authorList>
            <person name="Fouks B."/>
        </authorList>
    </citation>
    <scope>NUCLEOTIDE SEQUENCE</scope>
    <source>
        <strain evidence="1">Stay&amp;Tobe</strain>
        <tissue evidence="1">Testes</tissue>
    </source>
</reference>
<sequence>MVETRDFDLFVAGKIGSFKGISLDLRDECKKPVVKNIQNFKVLTKKDEITALAWSGTEDILIGLASQKVKISSFKAFSSNFDVNCGSGSIKGISRYNCKILTAVESGHVKIWSHSEENILSTGNQIEKMRHSSFNCEIIGIGGKENDLKLWNLEKKICTFTAKNVKPDMLQLRVPVWVSDLVFMPDQTKIATCSRYGHVRLYDPSTPQRRPVISMDIADQSFVSMSLAPRDNQVIVGSGKGKITLLDFRKKGIVQHYKGATGSVKSVECHKTEPYVVSVGLDRHLLVHNFLSKALIRKMYLKTRLNCVLLHPEAFMKVAEHKSSEKDDSDLEVVHDDYDEIFDNMEVVEEQPPRKKAKIKK</sequence>
<evidence type="ECO:0000313" key="2">
    <source>
        <dbReference type="Proteomes" id="UP001233999"/>
    </source>
</evidence>
<reference evidence="1" key="1">
    <citation type="journal article" date="2023" name="IScience">
        <title>Live-bearing cockroach genome reveals convergent evolutionary mechanisms linked to viviparity in insects and beyond.</title>
        <authorList>
            <person name="Fouks B."/>
            <person name="Harrison M.C."/>
            <person name="Mikhailova A.A."/>
            <person name="Marchal E."/>
            <person name="English S."/>
            <person name="Carruthers M."/>
            <person name="Jennings E.C."/>
            <person name="Chiamaka E.L."/>
            <person name="Frigard R.A."/>
            <person name="Pippel M."/>
            <person name="Attardo G.M."/>
            <person name="Benoit J.B."/>
            <person name="Bornberg-Bauer E."/>
            <person name="Tobe S.S."/>
        </authorList>
    </citation>
    <scope>NUCLEOTIDE SEQUENCE</scope>
    <source>
        <strain evidence="1">Stay&amp;Tobe</strain>
    </source>
</reference>
<dbReference type="SMART" id="SM00320">
    <property type="entry name" value="WD40"/>
    <property type="match status" value="5"/>
</dbReference>
<dbReference type="GO" id="GO:0042273">
    <property type="term" value="P:ribosomal large subunit biogenesis"/>
    <property type="evidence" value="ECO:0007669"/>
    <property type="project" value="InterPro"/>
</dbReference>
<dbReference type="PANTHER" id="PTHR16038">
    <property type="entry name" value="NOP SEVEN ASSOCIATED PROTEIN 1"/>
    <property type="match status" value="1"/>
</dbReference>
<dbReference type="Proteomes" id="UP001233999">
    <property type="component" value="Unassembled WGS sequence"/>
</dbReference>
<name>A0AAD8E4Y0_DIPPU</name>
<proteinExistence type="predicted"/>
<dbReference type="AlphaFoldDB" id="A0AAD8E4Y0"/>
<protein>
    <recommendedName>
        <fullName evidence="3">WD repeat-containing protein 74</fullName>
    </recommendedName>
</protein>
<dbReference type="InterPro" id="IPR036322">
    <property type="entry name" value="WD40_repeat_dom_sf"/>
</dbReference>
<gene>
    <name evidence="1" type="ORF">L9F63_006467</name>
</gene>
<dbReference type="PANTHER" id="PTHR16038:SF4">
    <property type="entry name" value="WD REPEAT-CONTAINING PROTEIN 74"/>
    <property type="match status" value="1"/>
</dbReference>
<evidence type="ECO:0008006" key="3">
    <source>
        <dbReference type="Google" id="ProtNLM"/>
    </source>
</evidence>
<dbReference type="InterPro" id="IPR001680">
    <property type="entry name" value="WD40_rpt"/>
</dbReference>
<dbReference type="Pfam" id="PF00400">
    <property type="entry name" value="WD40"/>
    <property type="match status" value="1"/>
</dbReference>
<keyword evidence="2" id="KW-1185">Reference proteome</keyword>
<accession>A0AAD8E4Y0</accession>
<dbReference type="Gene3D" id="2.130.10.10">
    <property type="entry name" value="YVTN repeat-like/Quinoprotein amine dehydrogenase"/>
    <property type="match status" value="2"/>
</dbReference>
<dbReference type="GO" id="GO:0030687">
    <property type="term" value="C:preribosome, large subunit precursor"/>
    <property type="evidence" value="ECO:0007669"/>
    <property type="project" value="TreeGrafter"/>
</dbReference>
<dbReference type="GO" id="GO:0005730">
    <property type="term" value="C:nucleolus"/>
    <property type="evidence" value="ECO:0007669"/>
    <property type="project" value="InterPro"/>
</dbReference>
<dbReference type="InterPro" id="IPR037379">
    <property type="entry name" value="WDR74/Nsa1"/>
</dbReference>
<dbReference type="EMBL" id="JASPKZ010009384">
    <property type="protein sequence ID" value="KAJ9576941.1"/>
    <property type="molecule type" value="Genomic_DNA"/>
</dbReference>
<comment type="caution">
    <text evidence="1">The sequence shown here is derived from an EMBL/GenBank/DDBJ whole genome shotgun (WGS) entry which is preliminary data.</text>
</comment>
<evidence type="ECO:0000313" key="1">
    <source>
        <dbReference type="EMBL" id="KAJ9576941.1"/>
    </source>
</evidence>
<dbReference type="SUPFAM" id="SSF50978">
    <property type="entry name" value="WD40 repeat-like"/>
    <property type="match status" value="1"/>
</dbReference>
<organism evidence="1 2">
    <name type="scientific">Diploptera punctata</name>
    <name type="common">Pacific beetle cockroach</name>
    <dbReference type="NCBI Taxonomy" id="6984"/>
    <lineage>
        <taxon>Eukaryota</taxon>
        <taxon>Metazoa</taxon>
        <taxon>Ecdysozoa</taxon>
        <taxon>Arthropoda</taxon>
        <taxon>Hexapoda</taxon>
        <taxon>Insecta</taxon>
        <taxon>Pterygota</taxon>
        <taxon>Neoptera</taxon>
        <taxon>Polyneoptera</taxon>
        <taxon>Dictyoptera</taxon>
        <taxon>Blattodea</taxon>
        <taxon>Blaberoidea</taxon>
        <taxon>Blaberidae</taxon>
        <taxon>Diplopterinae</taxon>
        <taxon>Diploptera</taxon>
    </lineage>
</organism>